<dbReference type="GO" id="GO:0005634">
    <property type="term" value="C:nucleus"/>
    <property type="evidence" value="ECO:0007669"/>
    <property type="project" value="TreeGrafter"/>
</dbReference>
<dbReference type="PROSITE" id="PS50011">
    <property type="entry name" value="PROTEIN_KINASE_DOM"/>
    <property type="match status" value="1"/>
</dbReference>
<dbReference type="GO" id="GO:0033316">
    <property type="term" value="P:meiotic spindle assembly checkpoint signaling"/>
    <property type="evidence" value="ECO:0007669"/>
    <property type="project" value="TreeGrafter"/>
</dbReference>
<feature type="compositionally biased region" description="Basic and acidic residues" evidence="6">
    <location>
        <begin position="322"/>
        <end position="331"/>
    </location>
</feature>
<evidence type="ECO:0000256" key="6">
    <source>
        <dbReference type="SAM" id="MobiDB-lite"/>
    </source>
</evidence>
<feature type="region of interest" description="Disordered" evidence="6">
    <location>
        <begin position="1"/>
        <end position="91"/>
    </location>
</feature>
<dbReference type="Proteomes" id="UP000054845">
    <property type="component" value="Unassembled WGS sequence"/>
</dbReference>
<dbReference type="GO" id="GO:0007094">
    <property type="term" value="P:mitotic spindle assembly checkpoint signaling"/>
    <property type="evidence" value="ECO:0007669"/>
    <property type="project" value="TreeGrafter"/>
</dbReference>
<feature type="domain" description="Protein kinase" evidence="7">
    <location>
        <begin position="723"/>
        <end position="1042"/>
    </location>
</feature>
<dbReference type="PANTHER" id="PTHR22974:SF21">
    <property type="entry name" value="DUAL SPECIFICITY PROTEIN KINASE TTK"/>
    <property type="match status" value="1"/>
</dbReference>
<proteinExistence type="predicted"/>
<keyword evidence="1" id="KW-0723">Serine/threonine-protein kinase</keyword>
<dbReference type="InterPro" id="IPR008271">
    <property type="entry name" value="Ser/Thr_kinase_AS"/>
</dbReference>
<dbReference type="AlphaFoldDB" id="A0A0N7LA91"/>
<dbReference type="Pfam" id="PF00069">
    <property type="entry name" value="Pkinase"/>
    <property type="match status" value="1"/>
</dbReference>
<feature type="compositionally biased region" description="Acidic residues" evidence="6">
    <location>
        <begin position="519"/>
        <end position="532"/>
    </location>
</feature>
<dbReference type="GO" id="GO:0007059">
    <property type="term" value="P:chromosome segregation"/>
    <property type="evidence" value="ECO:0007669"/>
    <property type="project" value="TreeGrafter"/>
</dbReference>
<feature type="compositionally biased region" description="Polar residues" evidence="6">
    <location>
        <begin position="230"/>
        <end position="241"/>
    </location>
</feature>
<dbReference type="InterPro" id="IPR011009">
    <property type="entry name" value="Kinase-like_dom_sf"/>
</dbReference>
<dbReference type="SMART" id="SM00220">
    <property type="entry name" value="S_TKc"/>
    <property type="match status" value="1"/>
</dbReference>
<dbReference type="SUPFAM" id="SSF56112">
    <property type="entry name" value="Protein kinase-like (PK-like)"/>
    <property type="match status" value="1"/>
</dbReference>
<feature type="compositionally biased region" description="Low complexity" evidence="6">
    <location>
        <begin position="540"/>
        <end position="554"/>
    </location>
</feature>
<evidence type="ECO:0000256" key="2">
    <source>
        <dbReference type="ARBA" id="ARBA00022679"/>
    </source>
</evidence>
<keyword evidence="2" id="KW-0808">Transferase</keyword>
<feature type="region of interest" description="Disordered" evidence="6">
    <location>
        <begin position="121"/>
        <end position="628"/>
    </location>
</feature>
<dbReference type="Gene3D" id="3.30.200.20">
    <property type="entry name" value="Phosphorylase Kinase, domain 1"/>
    <property type="match status" value="1"/>
</dbReference>
<dbReference type="EMBL" id="CCYA01000273">
    <property type="protein sequence ID" value="CEH15930.1"/>
    <property type="molecule type" value="Genomic_DNA"/>
</dbReference>
<organism evidence="8 9">
    <name type="scientific">Ceraceosorus bombacis</name>
    <dbReference type="NCBI Taxonomy" id="401625"/>
    <lineage>
        <taxon>Eukaryota</taxon>
        <taxon>Fungi</taxon>
        <taxon>Dikarya</taxon>
        <taxon>Basidiomycota</taxon>
        <taxon>Ustilaginomycotina</taxon>
        <taxon>Exobasidiomycetes</taxon>
        <taxon>Ceraceosorales</taxon>
        <taxon>Ceraceosoraceae</taxon>
        <taxon>Ceraceosorus</taxon>
    </lineage>
</organism>
<dbReference type="GO" id="GO:0004712">
    <property type="term" value="F:protein serine/threonine/tyrosine kinase activity"/>
    <property type="evidence" value="ECO:0007669"/>
    <property type="project" value="TreeGrafter"/>
</dbReference>
<feature type="compositionally biased region" description="Gly residues" evidence="6">
    <location>
        <begin position="63"/>
        <end position="73"/>
    </location>
</feature>
<dbReference type="PANTHER" id="PTHR22974">
    <property type="entry name" value="MIXED LINEAGE PROTEIN KINASE"/>
    <property type="match status" value="1"/>
</dbReference>
<dbReference type="GO" id="GO:0005524">
    <property type="term" value="F:ATP binding"/>
    <property type="evidence" value="ECO:0007669"/>
    <property type="project" value="UniProtKB-KW"/>
</dbReference>
<feature type="region of interest" description="Disordered" evidence="6">
    <location>
        <begin position="981"/>
        <end position="1013"/>
    </location>
</feature>
<keyword evidence="9" id="KW-1185">Reference proteome</keyword>
<feature type="compositionally biased region" description="Polar residues" evidence="6">
    <location>
        <begin position="378"/>
        <end position="401"/>
    </location>
</feature>
<evidence type="ECO:0000256" key="1">
    <source>
        <dbReference type="ARBA" id="ARBA00022527"/>
    </source>
</evidence>
<keyword evidence="5" id="KW-0067">ATP-binding</keyword>
<dbReference type="STRING" id="401625.A0A0N7LA91"/>
<feature type="compositionally biased region" description="Basic and acidic residues" evidence="6">
    <location>
        <begin position="203"/>
        <end position="213"/>
    </location>
</feature>
<keyword evidence="4 8" id="KW-0418">Kinase</keyword>
<dbReference type="GO" id="GO:0004674">
    <property type="term" value="F:protein serine/threonine kinase activity"/>
    <property type="evidence" value="ECO:0007669"/>
    <property type="project" value="UniProtKB-KW"/>
</dbReference>
<feature type="compositionally biased region" description="Polar residues" evidence="6">
    <location>
        <begin position="11"/>
        <end position="25"/>
    </location>
</feature>
<dbReference type="InterPro" id="IPR000719">
    <property type="entry name" value="Prot_kinase_dom"/>
</dbReference>
<evidence type="ECO:0000256" key="3">
    <source>
        <dbReference type="ARBA" id="ARBA00022741"/>
    </source>
</evidence>
<name>A0A0N7LA91_9BASI</name>
<reference evidence="8 9" key="1">
    <citation type="submission" date="2014-09" db="EMBL/GenBank/DDBJ databases">
        <authorList>
            <person name="Magalhaes I.L.F."/>
            <person name="Oliveira U."/>
            <person name="Santos F.R."/>
            <person name="Vidigal T.H.D.A."/>
            <person name="Brescovit A.D."/>
            <person name="Santos A.J."/>
        </authorList>
    </citation>
    <scope>NUCLEOTIDE SEQUENCE [LARGE SCALE GENOMIC DNA]</scope>
</reference>
<dbReference type="GO" id="GO:0034501">
    <property type="term" value="P:protein localization to kinetochore"/>
    <property type="evidence" value="ECO:0007669"/>
    <property type="project" value="TreeGrafter"/>
</dbReference>
<dbReference type="GO" id="GO:0000776">
    <property type="term" value="C:kinetochore"/>
    <property type="evidence" value="ECO:0007669"/>
    <property type="project" value="TreeGrafter"/>
</dbReference>
<evidence type="ECO:0000313" key="8">
    <source>
        <dbReference type="EMBL" id="CEH15930.1"/>
    </source>
</evidence>
<feature type="compositionally biased region" description="Basic and acidic residues" evidence="6">
    <location>
        <begin position="477"/>
        <end position="492"/>
    </location>
</feature>
<dbReference type="PROSITE" id="PS00108">
    <property type="entry name" value="PROTEIN_KINASE_ST"/>
    <property type="match status" value="1"/>
</dbReference>
<evidence type="ECO:0000259" key="7">
    <source>
        <dbReference type="PROSITE" id="PS50011"/>
    </source>
</evidence>
<protein>
    <submittedName>
        <fullName evidence="8">Ttk protein kinase</fullName>
    </submittedName>
</protein>
<keyword evidence="3" id="KW-0547">Nucleotide-binding</keyword>
<evidence type="ECO:0000256" key="4">
    <source>
        <dbReference type="ARBA" id="ARBA00022777"/>
    </source>
</evidence>
<feature type="compositionally biased region" description="Low complexity" evidence="6">
    <location>
        <begin position="592"/>
        <end position="601"/>
    </location>
</feature>
<sequence length="1098" mass="119159">MAATARRPLGDTSNLPSAYTSTRQTDLVDPSTPRKYVGGIATAAPALEEDSPLPAPPSMTARLGGGDVAGMGNGAKYEEEEEEEDAAARGGAILGERLAGGDHLGRGDIDEAMARAYKANALNGSGSSSPEPKRVRSSAGSLRHAASSGSAENTPPAGQARRDGHQGQRQDLGSRLGTRNLERRTSAHGRSLGGLLGMGAPSEKADAHDEERYKHARSTSHASRPPLGSHRSSNGAYSNPRSAMDENSARGSEAQIPLSGVSSRHGRVSSMGTSMLASMSDRHERASTVRPLDSRLRGNQSPLPTAPGASSPPDENVVPSRRTSDGSDRSKQSPRVDSSSPREVAAREAAHVGTSTAYETPAHARSYRAGSALAASTLRPTNPPRSTARNLRTNGRASSTHVPARRVPVAMLAPEPEEVESSASRSDSPQEAGSASEADHGHDVGTAAQRPTSSRRELSSSPADRQGALRPYSPATDPRRTSRPESRLGSERHHSRQGTHQDGADGPFDEPKIEVTLGADEEDEQEGEADDMEALRSKHSGSQAIASQGSAVAGYAPAPARSEMHPAAARRQSVLGKAMPDLPRQGVGVGIAPRPADQRAAPRPPEGAKRYVSAPAPAARTSSRHQEDEILAASRAPSALRPSAMEDVVAPVLDAEVDEHEQLDENDLLRIKLEEHDRARYPDAVDLEIRRQQEAGNRYFSMERRNGKSLAECKETSFRGIKFKKLQRLGDGGFSSVWAVRGPMQRASEDGTYFEPAAEDETALFAMKHISLKRLEPQSRVDLLREVETLQALAEKPGYEQYILRYFGHKSSSSALKILIEVGDRDFSTVLKQGPLPPTEIARYWVQMLEAVQFIHVQAGLVHTDLKPANFLVVGNRLKLIDFGIAQKIPIGTVHISRSNIIGTPNYMAPETIFAHEQRGVSLASEDKAKRTYKAGKPSDVWSLGCILYQMVYGRPPFDAIRSDRKLAAICDVNHQIPFENKRRDDNGSEVGDIPFENKRRDDNGSEVGDVKPPLVESMRQSLLWDAKKRATIRELLSMELACPKTITIDQWTMRDLIRRLYTSCEEMGEDNINMYADRAFANLYERQHALHQSEVED</sequence>
<evidence type="ECO:0000313" key="9">
    <source>
        <dbReference type="Proteomes" id="UP000054845"/>
    </source>
</evidence>
<evidence type="ECO:0000256" key="5">
    <source>
        <dbReference type="ARBA" id="ARBA00022840"/>
    </source>
</evidence>
<accession>A0A0N7LA91</accession>
<dbReference type="Gene3D" id="1.10.510.10">
    <property type="entry name" value="Transferase(Phosphotransferase) domain 1"/>
    <property type="match status" value="1"/>
</dbReference>
<dbReference type="OrthoDB" id="20524at2759"/>
<feature type="compositionally biased region" description="Basic and acidic residues" evidence="6">
    <location>
        <begin position="280"/>
        <end position="296"/>
    </location>
</feature>